<keyword evidence="3" id="KW-1185">Reference proteome</keyword>
<protein>
    <recommendedName>
        <fullName evidence="4">RHS repeat-associated core domain-containing protein</fullName>
    </recommendedName>
</protein>
<dbReference type="EMBL" id="SMLW01000117">
    <property type="protein sequence ID" value="MTI23374.1"/>
    <property type="molecule type" value="Genomic_DNA"/>
</dbReference>
<proteinExistence type="predicted"/>
<evidence type="ECO:0000313" key="3">
    <source>
        <dbReference type="Proteomes" id="UP000798808"/>
    </source>
</evidence>
<reference evidence="2 3" key="1">
    <citation type="submission" date="2019-02" db="EMBL/GenBank/DDBJ databases">
        <authorList>
            <person name="Goldberg S.R."/>
            <person name="Haltli B.A."/>
            <person name="Correa H."/>
            <person name="Russell K.G."/>
        </authorList>
    </citation>
    <scope>NUCLEOTIDE SEQUENCE [LARGE SCALE GENOMIC DNA]</scope>
    <source>
        <strain evidence="2 3">JCM 16186</strain>
    </source>
</reference>
<evidence type="ECO:0000313" key="2">
    <source>
        <dbReference type="EMBL" id="MTI23374.1"/>
    </source>
</evidence>
<feature type="non-terminal residue" evidence="2">
    <location>
        <position position="1"/>
    </location>
</feature>
<accession>A0ABW9RIY4</accession>
<dbReference type="NCBIfam" id="TIGR03696">
    <property type="entry name" value="Rhs_assc_core"/>
    <property type="match status" value="1"/>
</dbReference>
<dbReference type="InterPro" id="IPR022385">
    <property type="entry name" value="Rhs_assc_core"/>
</dbReference>
<dbReference type="Proteomes" id="UP000798808">
    <property type="component" value="Unassembled WGS sequence"/>
</dbReference>
<comment type="caution">
    <text evidence="2">The sequence shown here is derived from an EMBL/GenBank/DDBJ whole genome shotgun (WGS) entry which is preliminary data.</text>
</comment>
<evidence type="ECO:0000256" key="1">
    <source>
        <dbReference type="SAM" id="MobiDB-lite"/>
    </source>
</evidence>
<dbReference type="RefSeq" id="WP_281353068.1">
    <property type="nucleotide sequence ID" value="NZ_SMLW01000117.1"/>
</dbReference>
<name>A0ABW9RIY4_9BACT</name>
<feature type="compositionally biased region" description="Basic and acidic residues" evidence="1">
    <location>
        <begin position="165"/>
        <end position="184"/>
    </location>
</feature>
<organism evidence="2 3">
    <name type="scientific">Fulvivirga kasyanovii</name>
    <dbReference type="NCBI Taxonomy" id="396812"/>
    <lineage>
        <taxon>Bacteria</taxon>
        <taxon>Pseudomonadati</taxon>
        <taxon>Bacteroidota</taxon>
        <taxon>Cytophagia</taxon>
        <taxon>Cytophagales</taxon>
        <taxon>Fulvivirgaceae</taxon>
        <taxon>Fulvivirga</taxon>
    </lineage>
</organism>
<evidence type="ECO:0008006" key="4">
    <source>
        <dbReference type="Google" id="ProtNLM"/>
    </source>
</evidence>
<dbReference type="Gene3D" id="2.180.10.10">
    <property type="entry name" value="RHS repeat-associated core"/>
    <property type="match status" value="1"/>
</dbReference>
<gene>
    <name evidence="2" type="ORF">E1163_00250</name>
</gene>
<sequence>VLETSDYYPYGMEMAGGFKRISAKKNRFLFNQGTGDKKFNTERITDLELSLDMTKYRLYDYQIGRFVQSDPLADASPQEAWTPYQYGYNNPVSYNDPYGDCPVCLIGGLAFLGYMLSAKPANAPSMDAEANKEAMVEAQDSYDRSIVGSTVAALAIGQILYEDEWGTRDSEPKPENQEPGKPRA</sequence>
<feature type="region of interest" description="Disordered" evidence="1">
    <location>
        <begin position="164"/>
        <end position="184"/>
    </location>
</feature>